<dbReference type="EMBL" id="FQYW01000007">
    <property type="protein sequence ID" value="SHI52640.1"/>
    <property type="molecule type" value="Genomic_DNA"/>
</dbReference>
<dbReference type="AlphaFoldDB" id="A0A1M6BV70"/>
<dbReference type="InterPro" id="IPR027417">
    <property type="entry name" value="P-loop_NTPase"/>
</dbReference>
<proteinExistence type="predicted"/>
<evidence type="ECO:0000313" key="2">
    <source>
        <dbReference type="Proteomes" id="UP000191240"/>
    </source>
</evidence>
<dbReference type="SUPFAM" id="SSF52540">
    <property type="entry name" value="P-loop containing nucleoside triphosphate hydrolases"/>
    <property type="match status" value="1"/>
</dbReference>
<evidence type="ECO:0000313" key="1">
    <source>
        <dbReference type="EMBL" id="SHI52640.1"/>
    </source>
</evidence>
<accession>A0A1M6BV70</accession>
<name>A0A1M6BV70_9FIRM</name>
<sequence length="190" mass="21430">MLQIYTGKGKGKTTAAIGLAIRSLGAGHRVYFLQFMKSLAYSEQKVLKKFTPELQLRTTGKPFFVATEGMLSDEEKAKWGDNVVIFPPGHPPKDYVEMIGEEFRAAKKEILAIKPELLVLDEVNVALFFGLLPRQEIESLLEELPESTEVVCTGRNAPQWLLDRADLITEMKEIRHYYTKGVEARKGIES</sequence>
<dbReference type="GO" id="GO:0005524">
    <property type="term" value="F:ATP binding"/>
    <property type="evidence" value="ECO:0007669"/>
    <property type="project" value="InterPro"/>
</dbReference>
<dbReference type="GO" id="GO:0008817">
    <property type="term" value="F:corrinoid adenosyltransferase activity"/>
    <property type="evidence" value="ECO:0007669"/>
    <property type="project" value="InterPro"/>
</dbReference>
<dbReference type="PANTHER" id="PTHR46638">
    <property type="entry name" value="CORRINOID ADENOSYLTRANSFERASE"/>
    <property type="match status" value="1"/>
</dbReference>
<organism evidence="1 2">
    <name type="scientific">Anaerovibrio lipolyticus DSM 3074</name>
    <dbReference type="NCBI Taxonomy" id="1120997"/>
    <lineage>
        <taxon>Bacteria</taxon>
        <taxon>Bacillati</taxon>
        <taxon>Bacillota</taxon>
        <taxon>Negativicutes</taxon>
        <taxon>Selenomonadales</taxon>
        <taxon>Selenomonadaceae</taxon>
        <taxon>Anaerovibrio</taxon>
    </lineage>
</organism>
<dbReference type="Proteomes" id="UP000191240">
    <property type="component" value="Unassembled WGS sequence"/>
</dbReference>
<dbReference type="GO" id="GO:0009236">
    <property type="term" value="P:cobalamin biosynthetic process"/>
    <property type="evidence" value="ECO:0007669"/>
    <property type="project" value="InterPro"/>
</dbReference>
<reference evidence="1 2" key="1">
    <citation type="submission" date="2016-11" db="EMBL/GenBank/DDBJ databases">
        <authorList>
            <person name="Jaros S."/>
            <person name="Januszkiewicz K."/>
            <person name="Wedrychowicz H."/>
        </authorList>
    </citation>
    <scope>NUCLEOTIDE SEQUENCE [LARGE SCALE GENOMIC DNA]</scope>
    <source>
        <strain evidence="1 2">DSM 3074</strain>
    </source>
</reference>
<dbReference type="PANTHER" id="PTHR46638:SF1">
    <property type="entry name" value="CORRINOID ADENOSYLTRANSFERASE"/>
    <property type="match status" value="1"/>
</dbReference>
<dbReference type="OrthoDB" id="9810309at2"/>
<dbReference type="Gene3D" id="3.40.50.300">
    <property type="entry name" value="P-loop containing nucleotide triphosphate hydrolases"/>
    <property type="match status" value="1"/>
</dbReference>
<dbReference type="InterPro" id="IPR003724">
    <property type="entry name" value="CblAdoTrfase_CobA"/>
</dbReference>
<protein>
    <submittedName>
        <fullName evidence="1">Cob(I)alamin adenosyltransferase</fullName>
    </submittedName>
</protein>
<dbReference type="Pfam" id="PF02572">
    <property type="entry name" value="CobA_CobO_BtuR"/>
    <property type="match status" value="1"/>
</dbReference>
<dbReference type="PIRSF" id="PIRSF015617">
    <property type="entry name" value="Adensltrnsf_CobA"/>
    <property type="match status" value="1"/>
</dbReference>
<dbReference type="RefSeq" id="WP_080325462.1">
    <property type="nucleotide sequence ID" value="NZ_FQYW01000007.1"/>
</dbReference>
<keyword evidence="1" id="KW-0808">Transferase</keyword>
<gene>
    <name evidence="1" type="ORF">SAMN02745671_00859</name>
</gene>